<gene>
    <name evidence="1" type="ORF">ACERK3_16010</name>
</gene>
<dbReference type="RefSeq" id="WP_425346717.1">
    <property type="nucleotide sequence ID" value="NZ_JBGUBD010000012.1"/>
</dbReference>
<accession>A0ABV4U853</accession>
<keyword evidence="1" id="KW-0067">ATP-binding</keyword>
<dbReference type="PANTHER" id="PTHR11669:SF8">
    <property type="entry name" value="DNA POLYMERASE III SUBUNIT DELTA"/>
    <property type="match status" value="1"/>
</dbReference>
<dbReference type="Pfam" id="PF13177">
    <property type="entry name" value="DNA_pol3_delta2"/>
    <property type="match status" value="1"/>
</dbReference>
<dbReference type="EMBL" id="JBGUBD010000012">
    <property type="protein sequence ID" value="MFA9479792.1"/>
    <property type="molecule type" value="Genomic_DNA"/>
</dbReference>
<dbReference type="SUPFAM" id="SSF52540">
    <property type="entry name" value="P-loop containing nucleoside triphosphate hydrolases"/>
    <property type="match status" value="1"/>
</dbReference>
<name>A0ABV4U853_9BACT</name>
<sequence length="378" mass="40615">MDGIAGQPRALDVLQAQLASGRVHHAYIFHGPAGVGKFTTAVALGRVLLCHEQARNLMGQVEACGGCESCRLLGQASREAAETDSDEPAAMASAHPDLHVITKELAKYSEESTIRNRKLTQIPVEVVRAALIEPVYRGARLGHGKVFIVDEAELLNQSGQNALLKTLEEPPAGTTIILVTASEDRLLPTIRSRCQRVPFVPLPGEVVANWVEGHAGELDAWHRDWLTSFADGSLGRAAMAMDYELTEWADVVLPALDDIANGRLHGELGAQLAERIDGFAKTWVDRHANASKEAANKLAAQLMATLICTHARRRMYDLAQRCEAGNSAGAEAALEPWLGVVDAVHEAMSMLGSNVNLSLVCDYLVTTLSRRLAGVAAG</sequence>
<dbReference type="Gene3D" id="3.40.50.300">
    <property type="entry name" value="P-loop containing nucleotide triphosphate hydrolases"/>
    <property type="match status" value="1"/>
</dbReference>
<reference evidence="1 2" key="1">
    <citation type="submission" date="2024-08" db="EMBL/GenBank/DDBJ databases">
        <title>Whole-genome sequencing of halo(alkali)philic microorganisms from hypersaline lakes.</title>
        <authorList>
            <person name="Sorokin D.Y."/>
            <person name="Merkel A.Y."/>
            <person name="Messina E."/>
            <person name="Yakimov M."/>
        </authorList>
    </citation>
    <scope>NUCLEOTIDE SEQUENCE [LARGE SCALE GENOMIC DNA]</scope>
    <source>
        <strain evidence="1 2">AB-hyl4</strain>
    </source>
</reference>
<dbReference type="Proteomes" id="UP001575105">
    <property type="component" value="Unassembled WGS sequence"/>
</dbReference>
<proteinExistence type="predicted"/>
<keyword evidence="1" id="KW-0547">Nucleotide-binding</keyword>
<dbReference type="InterPro" id="IPR050238">
    <property type="entry name" value="DNA_Rep/Repair_Clamp_Loader"/>
</dbReference>
<evidence type="ECO:0000313" key="2">
    <source>
        <dbReference type="Proteomes" id="UP001575105"/>
    </source>
</evidence>
<organism evidence="1 2">
    <name type="scientific">Natronomicrosphaera hydrolytica</name>
    <dbReference type="NCBI Taxonomy" id="3242702"/>
    <lineage>
        <taxon>Bacteria</taxon>
        <taxon>Pseudomonadati</taxon>
        <taxon>Planctomycetota</taxon>
        <taxon>Phycisphaerae</taxon>
        <taxon>Phycisphaerales</taxon>
        <taxon>Phycisphaeraceae</taxon>
        <taxon>Natronomicrosphaera</taxon>
    </lineage>
</organism>
<protein>
    <submittedName>
        <fullName evidence="1">ATP-binding protein</fullName>
    </submittedName>
</protein>
<comment type="caution">
    <text evidence="1">The sequence shown here is derived from an EMBL/GenBank/DDBJ whole genome shotgun (WGS) entry which is preliminary data.</text>
</comment>
<dbReference type="GO" id="GO:0005524">
    <property type="term" value="F:ATP binding"/>
    <property type="evidence" value="ECO:0007669"/>
    <property type="project" value="UniProtKB-KW"/>
</dbReference>
<dbReference type="InterPro" id="IPR027417">
    <property type="entry name" value="P-loop_NTPase"/>
</dbReference>
<dbReference type="PANTHER" id="PTHR11669">
    <property type="entry name" value="REPLICATION FACTOR C / DNA POLYMERASE III GAMMA-TAU SUBUNIT"/>
    <property type="match status" value="1"/>
</dbReference>
<keyword evidence="2" id="KW-1185">Reference proteome</keyword>
<evidence type="ECO:0000313" key="1">
    <source>
        <dbReference type="EMBL" id="MFA9479792.1"/>
    </source>
</evidence>